<reference evidence="3 4" key="1">
    <citation type="submission" date="2013-10" db="EMBL/GenBank/DDBJ databases">
        <title>Salinisphaera halophila YIM 95161 Genome Sequencing.</title>
        <authorList>
            <person name="Lai Q."/>
            <person name="Li C."/>
            <person name="Shao Z."/>
        </authorList>
    </citation>
    <scope>NUCLEOTIDE SEQUENCE [LARGE SCALE GENOMIC DNA]</scope>
    <source>
        <strain evidence="3 4">YIM 95161</strain>
    </source>
</reference>
<dbReference type="InterPro" id="IPR006171">
    <property type="entry name" value="TOPRIM_dom"/>
</dbReference>
<sequence length="311" mass="34199">MSSQRKGPAPMAVGYEAAIQNAHYSNHQDTRSALIGAMAAAGVCPSRPAEIVLDGSLHRFHVDGDRRGRLNGWLVGFDDEHPAAKFGSWKTGLVRSWRSDRYTPMSEAERADIAQQQAERRQRRERAHKAAAERASRIWQSSRPADPSHRYLQVKRVQPHSARQQGDRLVLPLFDFERRLHSLQFIGEAGDKKLLRDGRKRGCFIPVAGRMPAERVLIAEGFATCCTLAEIEPESLVLAAVDAGNLESVAVGARQRMPHAEIVVCADADPIGESKARTAAHRARAFVSVPEFPPGVEGSDYNDLHAGVAYG</sequence>
<proteinExistence type="predicted"/>
<feature type="domain" description="Toprim" evidence="2">
    <location>
        <begin position="216"/>
        <end position="305"/>
    </location>
</feature>
<evidence type="ECO:0000313" key="3">
    <source>
        <dbReference type="EMBL" id="ROO25507.1"/>
    </source>
</evidence>
<accession>A0A423PIV0</accession>
<feature type="region of interest" description="Disordered" evidence="1">
    <location>
        <begin position="106"/>
        <end position="147"/>
    </location>
</feature>
<comment type="caution">
    <text evidence="3">The sequence shown here is derived from an EMBL/GenBank/DDBJ whole genome shotgun (WGS) entry which is preliminary data.</text>
</comment>
<organism evidence="3 4">
    <name type="scientific">Salinisphaera orenii YIM 95161</name>
    <dbReference type="NCBI Taxonomy" id="1051139"/>
    <lineage>
        <taxon>Bacteria</taxon>
        <taxon>Pseudomonadati</taxon>
        <taxon>Pseudomonadota</taxon>
        <taxon>Gammaproteobacteria</taxon>
        <taxon>Salinisphaerales</taxon>
        <taxon>Salinisphaeraceae</taxon>
        <taxon>Salinisphaera</taxon>
    </lineage>
</organism>
<dbReference type="Pfam" id="PF13362">
    <property type="entry name" value="Toprim_3"/>
    <property type="match status" value="1"/>
</dbReference>
<gene>
    <name evidence="3" type="ORF">SAHL_14315</name>
</gene>
<dbReference type="Proteomes" id="UP000285123">
    <property type="component" value="Unassembled WGS sequence"/>
</dbReference>
<dbReference type="AlphaFoldDB" id="A0A423PIV0"/>
<feature type="compositionally biased region" description="Basic and acidic residues" evidence="1">
    <location>
        <begin position="106"/>
        <end position="136"/>
    </location>
</feature>
<dbReference type="GO" id="GO:0016853">
    <property type="term" value="F:isomerase activity"/>
    <property type="evidence" value="ECO:0007669"/>
    <property type="project" value="UniProtKB-KW"/>
</dbReference>
<protein>
    <submittedName>
        <fullName evidence="3">Topoisomerase</fullName>
    </submittedName>
</protein>
<evidence type="ECO:0000313" key="4">
    <source>
        <dbReference type="Proteomes" id="UP000285123"/>
    </source>
</evidence>
<keyword evidence="3" id="KW-0413">Isomerase</keyword>
<name>A0A423PIV0_9GAMM</name>
<evidence type="ECO:0000259" key="2">
    <source>
        <dbReference type="Pfam" id="PF13362"/>
    </source>
</evidence>
<evidence type="ECO:0000256" key="1">
    <source>
        <dbReference type="SAM" id="MobiDB-lite"/>
    </source>
</evidence>
<dbReference type="RefSeq" id="WP_221177974.1">
    <property type="nucleotide sequence ID" value="NZ_AYKF01000113.1"/>
</dbReference>
<dbReference type="EMBL" id="AYKF01000113">
    <property type="protein sequence ID" value="ROO25507.1"/>
    <property type="molecule type" value="Genomic_DNA"/>
</dbReference>